<dbReference type="Proteomes" id="UP000287853">
    <property type="component" value="Unassembled WGS sequence"/>
</dbReference>
<organism evidence="1 2">
    <name type="scientific">Candidatus Electrothrix aarhusensis</name>
    <dbReference type="NCBI Taxonomy" id="1859131"/>
    <lineage>
        <taxon>Bacteria</taxon>
        <taxon>Pseudomonadati</taxon>
        <taxon>Thermodesulfobacteriota</taxon>
        <taxon>Desulfobulbia</taxon>
        <taxon>Desulfobulbales</taxon>
        <taxon>Desulfobulbaceae</taxon>
        <taxon>Candidatus Electrothrix</taxon>
    </lineage>
</organism>
<evidence type="ECO:0000313" key="1">
    <source>
        <dbReference type="EMBL" id="RWX47055.1"/>
    </source>
</evidence>
<gene>
    <name evidence="1" type="ORF">H206_03642</name>
</gene>
<dbReference type="EMBL" id="MTKO01000042">
    <property type="protein sequence ID" value="RWX47055.1"/>
    <property type="molecule type" value="Genomic_DNA"/>
</dbReference>
<dbReference type="AlphaFoldDB" id="A0A3S3R0B1"/>
<comment type="caution">
    <text evidence="1">The sequence shown here is derived from an EMBL/GenBank/DDBJ whole genome shotgun (WGS) entry which is preliminary data.</text>
</comment>
<keyword evidence="2" id="KW-1185">Reference proteome</keyword>
<reference evidence="1 2" key="1">
    <citation type="submission" date="2017-01" db="EMBL/GenBank/DDBJ databases">
        <title>The cable genome- insights into the physiology and evolution of filamentous bacteria capable of sulfide oxidation via long distance electron transfer.</title>
        <authorList>
            <person name="Schreiber L."/>
            <person name="Bjerg J.T."/>
            <person name="Boggild A."/>
            <person name="Van De Vossenberg J."/>
            <person name="Meysman F."/>
            <person name="Nielsen L.P."/>
            <person name="Schramm A."/>
            <person name="Kjeldsen K.U."/>
        </authorList>
    </citation>
    <scope>NUCLEOTIDE SEQUENCE [LARGE SCALE GENOMIC DNA]</scope>
    <source>
        <strain evidence="1">MCF</strain>
    </source>
</reference>
<proteinExistence type="predicted"/>
<name>A0A3S3R0B1_9BACT</name>
<protein>
    <submittedName>
        <fullName evidence="1">Uncharacterized protein</fullName>
    </submittedName>
</protein>
<evidence type="ECO:0000313" key="2">
    <source>
        <dbReference type="Proteomes" id="UP000287853"/>
    </source>
</evidence>
<sequence>MFRQKPRVCYLEGECKRADFIIAAATAQKKVILCIEMKYRKGKPPEIVQQLRGTRCLLSYCQEIGRAFWDKQDFLKGYAYRFISIGNLSIAKQKTRIERQSAKHDCPERMLKIDWPNSRIEFNRLSGKV</sequence>
<accession>A0A3S3R0B1</accession>